<gene>
    <name evidence="6" type="ORF">TAV2_LOCUS12242</name>
</gene>
<dbReference type="EC" id="2.4.1.-" evidence="5"/>
<dbReference type="Gene3D" id="3.40.50.2000">
    <property type="entry name" value="Glycogen Phosphorylase B"/>
    <property type="match status" value="2"/>
</dbReference>
<dbReference type="PANTHER" id="PTHR11926">
    <property type="entry name" value="GLUCOSYL/GLUCURONOSYL TRANSFERASES"/>
    <property type="match status" value="1"/>
</dbReference>
<reference evidence="6 7" key="1">
    <citation type="submission" date="2022-03" db="EMBL/GenBank/DDBJ databases">
        <authorList>
            <person name="Nunn A."/>
            <person name="Chopra R."/>
            <person name="Nunn A."/>
            <person name="Contreras Garrido A."/>
        </authorList>
    </citation>
    <scope>NUCLEOTIDE SEQUENCE [LARGE SCALE GENOMIC DNA]</scope>
</reference>
<evidence type="ECO:0000256" key="1">
    <source>
        <dbReference type="ARBA" id="ARBA00009995"/>
    </source>
</evidence>
<dbReference type="Pfam" id="PF00201">
    <property type="entry name" value="UDPGT"/>
    <property type="match status" value="1"/>
</dbReference>
<dbReference type="Proteomes" id="UP000836841">
    <property type="component" value="Unassembled WGS sequence"/>
</dbReference>
<keyword evidence="7" id="KW-1185">Reference proteome</keyword>
<dbReference type="InterPro" id="IPR035595">
    <property type="entry name" value="UDP_glycos_trans_CS"/>
</dbReference>
<dbReference type="PANTHER" id="PTHR11926:SF870">
    <property type="entry name" value="UDP-GLYCOSYLTRANSFERASE 75B1"/>
    <property type="match status" value="1"/>
</dbReference>
<evidence type="ECO:0000313" key="6">
    <source>
        <dbReference type="EMBL" id="CAH2057582.1"/>
    </source>
</evidence>
<sequence>MHTSCNQSSYQQAVANMEKNRRILLVTFPEQGHINPSLEFAKRLAKMGVEVTFVTTSFALNRMAKRAPTLRGLKMVGFFEGQDKRWTEVDDLEQFMAELRRCGSEAIKLLITSSIEKGQPFDHVVYTIFLPWVGQLAHDLHPPFLLSTTISSTVYGDPIRNIACSDYIELPGLPPLAAPDLPLFLQASNCYNFVFPLLKEHLEIVELETNPKILVNTFNALEAEALRATEKLNLVGVGPLIPSAFTDGKDPSDTSFGGDLFQNSSDYIEWLNSKPQGSIVYVSFGTMSVLSKRQIDEIASGLQESHRPFLWVIRASSEGDKEEQLKFTEKLEKRGMIVPWCSQLEVLSHPSVGCFVTHCGWNSSLESLVSGVPVVAFPQWSDQTTNAKLIEDVWKTGIRVVKNKEGIVEGNEIRKCIDIVMGGEGRGEEMRRNAQKWKSLAREAAKEGGSSDLNLNNFLRRVKAV</sequence>
<accession>A0AAU9S7X0</accession>
<comment type="caution">
    <text evidence="6">The sequence shown here is derived from an EMBL/GenBank/DDBJ whole genome shotgun (WGS) entry which is preliminary data.</text>
</comment>
<dbReference type="GO" id="GO:0080043">
    <property type="term" value="F:quercetin 3-O-glucosyltransferase activity"/>
    <property type="evidence" value="ECO:0007669"/>
    <property type="project" value="TreeGrafter"/>
</dbReference>
<comment type="similarity">
    <text evidence="1 4">Belongs to the UDP-glycosyltransferase family.</text>
</comment>
<dbReference type="EMBL" id="CAJVSB020000723">
    <property type="protein sequence ID" value="CAH2057582.1"/>
    <property type="molecule type" value="Genomic_DNA"/>
</dbReference>
<protein>
    <recommendedName>
        <fullName evidence="5">Glycosyltransferase</fullName>
        <ecNumber evidence="5">2.4.1.-</ecNumber>
    </recommendedName>
</protein>
<keyword evidence="2 4" id="KW-0328">Glycosyltransferase</keyword>
<dbReference type="SUPFAM" id="SSF53756">
    <property type="entry name" value="UDP-Glycosyltransferase/glycogen phosphorylase"/>
    <property type="match status" value="1"/>
</dbReference>
<organism evidence="6 7">
    <name type="scientific">Thlaspi arvense</name>
    <name type="common">Field penny-cress</name>
    <dbReference type="NCBI Taxonomy" id="13288"/>
    <lineage>
        <taxon>Eukaryota</taxon>
        <taxon>Viridiplantae</taxon>
        <taxon>Streptophyta</taxon>
        <taxon>Embryophyta</taxon>
        <taxon>Tracheophyta</taxon>
        <taxon>Spermatophyta</taxon>
        <taxon>Magnoliopsida</taxon>
        <taxon>eudicotyledons</taxon>
        <taxon>Gunneridae</taxon>
        <taxon>Pentapetalae</taxon>
        <taxon>rosids</taxon>
        <taxon>malvids</taxon>
        <taxon>Brassicales</taxon>
        <taxon>Brassicaceae</taxon>
        <taxon>Thlaspideae</taxon>
        <taxon>Thlaspi</taxon>
    </lineage>
</organism>
<dbReference type="GO" id="GO:0080044">
    <property type="term" value="F:quercetin 7-O-glucosyltransferase activity"/>
    <property type="evidence" value="ECO:0007669"/>
    <property type="project" value="TreeGrafter"/>
</dbReference>
<dbReference type="FunFam" id="3.40.50.2000:FF:000019">
    <property type="entry name" value="Glycosyltransferase"/>
    <property type="match status" value="1"/>
</dbReference>
<proteinExistence type="inferred from homology"/>
<evidence type="ECO:0000256" key="4">
    <source>
        <dbReference type="RuleBase" id="RU003718"/>
    </source>
</evidence>
<name>A0AAU9S7X0_THLAR</name>
<evidence type="ECO:0000256" key="2">
    <source>
        <dbReference type="ARBA" id="ARBA00022676"/>
    </source>
</evidence>
<keyword evidence="3 4" id="KW-0808">Transferase</keyword>
<evidence type="ECO:0000256" key="5">
    <source>
        <dbReference type="RuleBase" id="RU362057"/>
    </source>
</evidence>
<dbReference type="PROSITE" id="PS00375">
    <property type="entry name" value="UDPGT"/>
    <property type="match status" value="1"/>
</dbReference>
<dbReference type="CDD" id="cd03784">
    <property type="entry name" value="GT1_Gtf-like"/>
    <property type="match status" value="1"/>
</dbReference>
<evidence type="ECO:0000313" key="7">
    <source>
        <dbReference type="Proteomes" id="UP000836841"/>
    </source>
</evidence>
<dbReference type="AlphaFoldDB" id="A0AAU9S7X0"/>
<dbReference type="InterPro" id="IPR002213">
    <property type="entry name" value="UDP_glucos_trans"/>
</dbReference>
<evidence type="ECO:0000256" key="3">
    <source>
        <dbReference type="ARBA" id="ARBA00022679"/>
    </source>
</evidence>